<dbReference type="OrthoDB" id="10260017at2759"/>
<dbReference type="EnsemblMetazoa" id="XM_030997209">
    <property type="protein sequence ID" value="XP_030853069"/>
    <property type="gene ID" value="LOC115929066"/>
</dbReference>
<dbReference type="KEGG" id="spu:115929066"/>
<dbReference type="GO" id="GO:0004060">
    <property type="term" value="F:arylamine N-acetyltransferase activity"/>
    <property type="evidence" value="ECO:0007669"/>
    <property type="project" value="UniProtKB-EC"/>
</dbReference>
<dbReference type="AlphaFoldDB" id="A0A7M7PNX2"/>
<evidence type="ECO:0000256" key="2">
    <source>
        <dbReference type="ARBA" id="ARBA00012701"/>
    </source>
</evidence>
<evidence type="ECO:0000256" key="1">
    <source>
        <dbReference type="ARBA" id="ARBA00006547"/>
    </source>
</evidence>
<reference evidence="3" key="2">
    <citation type="submission" date="2021-01" db="UniProtKB">
        <authorList>
            <consortium name="EnsemblMetazoa"/>
        </authorList>
    </citation>
    <scope>IDENTIFICATION</scope>
</reference>
<dbReference type="InterPro" id="IPR001447">
    <property type="entry name" value="Arylamine_N-AcTrfase"/>
</dbReference>
<dbReference type="EC" id="2.3.1.5" evidence="2"/>
<dbReference type="Pfam" id="PF00797">
    <property type="entry name" value="Acetyltransf_2"/>
    <property type="match status" value="1"/>
</dbReference>
<dbReference type="InterPro" id="IPR053710">
    <property type="entry name" value="Arylamine_NAT_domain_sf"/>
</dbReference>
<dbReference type="Proteomes" id="UP000007110">
    <property type="component" value="Unassembled WGS sequence"/>
</dbReference>
<proteinExistence type="inferred from homology"/>
<evidence type="ECO:0000313" key="4">
    <source>
        <dbReference type="Proteomes" id="UP000007110"/>
    </source>
</evidence>
<organism evidence="3 4">
    <name type="scientific">Strongylocentrotus purpuratus</name>
    <name type="common">Purple sea urchin</name>
    <dbReference type="NCBI Taxonomy" id="7668"/>
    <lineage>
        <taxon>Eukaryota</taxon>
        <taxon>Metazoa</taxon>
        <taxon>Echinodermata</taxon>
        <taxon>Eleutherozoa</taxon>
        <taxon>Echinozoa</taxon>
        <taxon>Echinoidea</taxon>
        <taxon>Euechinoidea</taxon>
        <taxon>Echinacea</taxon>
        <taxon>Camarodonta</taxon>
        <taxon>Echinidea</taxon>
        <taxon>Strongylocentrotidae</taxon>
        <taxon>Strongylocentrotus</taxon>
    </lineage>
</organism>
<dbReference type="PANTHER" id="PTHR11786:SF0">
    <property type="entry name" value="ARYLAMINE N-ACETYLTRANSFERASE 4-RELATED"/>
    <property type="match status" value="1"/>
</dbReference>
<dbReference type="GeneID" id="115929066"/>
<keyword evidence="4" id="KW-1185">Reference proteome</keyword>
<sequence>MTEEEAFSYLRENLLMTSAAEKLCVDREPFLNDIIAAMQHHLPFHTIKSPVTPHEERHLPTLQEIKEDMFAGTGGLCYALNVFCRMLLRALGFDVVFVPSDCRGYKDVHMLLIVRHLTAVGSNHMVDVGSRCPSFRAISFDFTGQTSPAYHDSFLRYRFVREGDAVVRQHTIISDSDRAEVFDATSGERFSYITIHYKK</sequence>
<protein>
    <recommendedName>
        <fullName evidence="2">arylamine N-acetyltransferase</fullName>
        <ecNumber evidence="2">2.3.1.5</ecNumber>
    </recommendedName>
</protein>
<dbReference type="SUPFAM" id="SSF54001">
    <property type="entry name" value="Cysteine proteinases"/>
    <property type="match status" value="1"/>
</dbReference>
<reference evidence="4" key="1">
    <citation type="submission" date="2015-02" db="EMBL/GenBank/DDBJ databases">
        <title>Genome sequencing for Strongylocentrotus purpuratus.</title>
        <authorList>
            <person name="Murali S."/>
            <person name="Liu Y."/>
            <person name="Vee V."/>
            <person name="English A."/>
            <person name="Wang M."/>
            <person name="Skinner E."/>
            <person name="Han Y."/>
            <person name="Muzny D.M."/>
            <person name="Worley K.C."/>
            <person name="Gibbs R.A."/>
        </authorList>
    </citation>
    <scope>NUCLEOTIDE SEQUENCE</scope>
</reference>
<dbReference type="Gene3D" id="3.30.2140.20">
    <property type="match status" value="1"/>
</dbReference>
<dbReference type="RefSeq" id="XP_030853069.1">
    <property type="nucleotide sequence ID" value="XM_030997209.1"/>
</dbReference>
<dbReference type="InterPro" id="IPR038765">
    <property type="entry name" value="Papain-like_cys_pep_sf"/>
</dbReference>
<name>A0A7M7PNX2_STRPU</name>
<evidence type="ECO:0000313" key="3">
    <source>
        <dbReference type="EnsemblMetazoa" id="XP_030853069"/>
    </source>
</evidence>
<accession>A0A7M7PNX2</accession>
<dbReference type="PANTHER" id="PTHR11786">
    <property type="entry name" value="N-HYDROXYARYLAMINE O-ACETYLTRANSFERASE"/>
    <property type="match status" value="1"/>
</dbReference>
<dbReference type="InParanoid" id="A0A7M7PNX2"/>
<comment type="similarity">
    <text evidence="1">Belongs to the arylamine N-acetyltransferase family.</text>
</comment>
<dbReference type="OMA" id="SYITIHY"/>